<evidence type="ECO:0000313" key="12">
    <source>
        <dbReference type="EMBL" id="QWY78436.1"/>
    </source>
</evidence>
<dbReference type="SMART" id="SM00342">
    <property type="entry name" value="HTH_ARAC"/>
    <property type="match status" value="1"/>
</dbReference>
<dbReference type="EC" id="2.1.1.63" evidence="3"/>
<dbReference type="Pfam" id="PF12833">
    <property type="entry name" value="HTH_18"/>
    <property type="match status" value="1"/>
</dbReference>
<dbReference type="InterPro" id="IPR018060">
    <property type="entry name" value="HTH_AraC"/>
</dbReference>
<sequence length="287" mass="31516">MHDTFADQARQYELVARAIEFIRNHARHQPSLVEISENIGMSEFHLQKVFSKWAGVSPKRFLQYVTKEYVKQALRSPKDVLSVTMEAGLSSPGRLHDLMVNCEAMSPGEIKSMGAGLEIWFGNAPTPFGNALIAWTQRGICHFWFVDGDALANAVVGLQKNWPTATLVPDQNGALQLAARIFNPNSSAQPLHLMLRGTNFQIKVWEALIAVGSGEIVSYSQIAHMAGMPKASRNVGTAIGKNNIALLIPCHRVIRETGEIGSYRWGSNRKAALLAREGAQAELKEAG</sequence>
<evidence type="ECO:0000256" key="5">
    <source>
        <dbReference type="ARBA" id="ARBA00022679"/>
    </source>
</evidence>
<accession>A0A9E6MY39</accession>
<dbReference type="AlphaFoldDB" id="A0A9E6MY39"/>
<dbReference type="SUPFAM" id="SSF53155">
    <property type="entry name" value="Methylated DNA-protein cysteine methyltransferase domain"/>
    <property type="match status" value="1"/>
</dbReference>
<dbReference type="InterPro" id="IPR036388">
    <property type="entry name" value="WH-like_DNA-bd_sf"/>
</dbReference>
<dbReference type="Gene3D" id="3.30.160.70">
    <property type="entry name" value="Methylated DNA-protein cysteine methyltransferase domain"/>
    <property type="match status" value="1"/>
</dbReference>
<dbReference type="SUPFAM" id="SSF46767">
    <property type="entry name" value="Methylated DNA-protein cysteine methyltransferase, C-terminal domain"/>
    <property type="match status" value="1"/>
</dbReference>
<dbReference type="Gene3D" id="1.10.10.60">
    <property type="entry name" value="Homeodomain-like"/>
    <property type="match status" value="1"/>
</dbReference>
<dbReference type="PANTHER" id="PTHR10815">
    <property type="entry name" value="METHYLATED-DNA--PROTEIN-CYSTEINE METHYLTRANSFERASE"/>
    <property type="match status" value="1"/>
</dbReference>
<evidence type="ECO:0000313" key="13">
    <source>
        <dbReference type="Proteomes" id="UP000683551"/>
    </source>
</evidence>
<keyword evidence="4 12" id="KW-0489">Methyltransferase</keyword>
<dbReference type="NCBIfam" id="TIGR00589">
    <property type="entry name" value="ogt"/>
    <property type="match status" value="1"/>
</dbReference>
<dbReference type="Gene3D" id="1.10.10.10">
    <property type="entry name" value="Winged helix-like DNA-binding domain superfamily/Winged helix DNA-binding domain"/>
    <property type="match status" value="1"/>
</dbReference>
<dbReference type="InterPro" id="IPR036217">
    <property type="entry name" value="MethylDNA_cys_MeTrfase_DNAb"/>
</dbReference>
<gene>
    <name evidence="12" type="ORF">JZL65_05020</name>
</gene>
<dbReference type="SUPFAM" id="SSF46689">
    <property type="entry name" value="Homeodomain-like"/>
    <property type="match status" value="1"/>
</dbReference>
<evidence type="ECO:0000256" key="3">
    <source>
        <dbReference type="ARBA" id="ARBA00011918"/>
    </source>
</evidence>
<dbReference type="Proteomes" id="UP000683551">
    <property type="component" value="Chromosome"/>
</dbReference>
<dbReference type="GO" id="GO:0032259">
    <property type="term" value="P:methylation"/>
    <property type="evidence" value="ECO:0007669"/>
    <property type="project" value="UniProtKB-KW"/>
</dbReference>
<dbReference type="PROSITE" id="PS01124">
    <property type="entry name" value="HTH_ARAC_FAMILY_2"/>
    <property type="match status" value="1"/>
</dbReference>
<keyword evidence="6" id="KW-0227">DNA damage</keyword>
<evidence type="ECO:0000259" key="11">
    <source>
        <dbReference type="PROSITE" id="PS01124"/>
    </source>
</evidence>
<feature type="domain" description="HTH araC/xylS-type" evidence="11">
    <location>
        <begin position="16"/>
        <end position="113"/>
    </location>
</feature>
<dbReference type="InterPro" id="IPR036631">
    <property type="entry name" value="MGMT_N_sf"/>
</dbReference>
<evidence type="ECO:0000256" key="9">
    <source>
        <dbReference type="ARBA" id="ARBA00023204"/>
    </source>
</evidence>
<proteinExistence type="inferred from homology"/>
<dbReference type="CDD" id="cd06445">
    <property type="entry name" value="ATase"/>
    <property type="match status" value="1"/>
</dbReference>
<evidence type="ECO:0000256" key="6">
    <source>
        <dbReference type="ARBA" id="ARBA00022763"/>
    </source>
</evidence>
<keyword evidence="8" id="KW-0804">Transcription</keyword>
<comment type="catalytic activity">
    <reaction evidence="1">
        <text>a 4-O-methyl-thymidine in DNA + L-cysteinyl-[protein] = a thymidine in DNA + S-methyl-L-cysteinyl-[protein]</text>
        <dbReference type="Rhea" id="RHEA:53428"/>
        <dbReference type="Rhea" id="RHEA-COMP:10131"/>
        <dbReference type="Rhea" id="RHEA-COMP:10132"/>
        <dbReference type="Rhea" id="RHEA-COMP:13555"/>
        <dbReference type="Rhea" id="RHEA-COMP:13556"/>
        <dbReference type="ChEBI" id="CHEBI:29950"/>
        <dbReference type="ChEBI" id="CHEBI:82612"/>
        <dbReference type="ChEBI" id="CHEBI:137386"/>
        <dbReference type="ChEBI" id="CHEBI:137387"/>
        <dbReference type="EC" id="2.1.1.63"/>
    </reaction>
</comment>
<reference evidence="12" key="1">
    <citation type="submission" date="2021-02" db="EMBL/GenBank/DDBJ databases">
        <title>Comparative genomics of Ferrovum myxofaciens strains, predominant extremophile bacteria forming large biofilm stalactites in acid mine ecosystems.</title>
        <authorList>
            <person name="Burkartova K."/>
            <person name="Ridl J."/>
            <person name="Pajer P."/>
            <person name="Falteisek L."/>
        </authorList>
    </citation>
    <scope>NUCLEOTIDE SEQUENCE</scope>
    <source>
        <strain evidence="12">MI1III</strain>
    </source>
</reference>
<comment type="similarity">
    <text evidence="2">Belongs to the MGMT family.</text>
</comment>
<organism evidence="12 13">
    <name type="scientific">Ferrovum myxofaciens</name>
    <dbReference type="NCBI Taxonomy" id="416213"/>
    <lineage>
        <taxon>Bacteria</taxon>
        <taxon>Pseudomonadati</taxon>
        <taxon>Pseudomonadota</taxon>
        <taxon>Betaproteobacteria</taxon>
        <taxon>Ferrovales</taxon>
        <taxon>Ferrovaceae</taxon>
        <taxon>Ferrovum</taxon>
    </lineage>
</organism>
<name>A0A9E6MY39_9PROT</name>
<dbReference type="PROSITE" id="PS00374">
    <property type="entry name" value="MGMT"/>
    <property type="match status" value="1"/>
</dbReference>
<protein>
    <recommendedName>
        <fullName evidence="3">methylated-DNA--[protein]-cysteine S-methyltransferase</fullName>
        <ecNumber evidence="3">2.1.1.63</ecNumber>
    </recommendedName>
</protein>
<dbReference type="GO" id="GO:0006281">
    <property type="term" value="P:DNA repair"/>
    <property type="evidence" value="ECO:0007669"/>
    <property type="project" value="UniProtKB-KW"/>
</dbReference>
<evidence type="ECO:0000256" key="2">
    <source>
        <dbReference type="ARBA" id="ARBA00008711"/>
    </source>
</evidence>
<dbReference type="RefSeq" id="WP_273145810.1">
    <property type="nucleotide sequence ID" value="NZ_CP053675.1"/>
</dbReference>
<keyword evidence="7" id="KW-0805">Transcription regulation</keyword>
<evidence type="ECO:0000256" key="1">
    <source>
        <dbReference type="ARBA" id="ARBA00001286"/>
    </source>
</evidence>
<comment type="catalytic activity">
    <reaction evidence="10">
        <text>a 6-O-methyl-2'-deoxyguanosine in DNA + L-cysteinyl-[protein] = S-methyl-L-cysteinyl-[protein] + a 2'-deoxyguanosine in DNA</text>
        <dbReference type="Rhea" id="RHEA:24000"/>
        <dbReference type="Rhea" id="RHEA-COMP:10131"/>
        <dbReference type="Rhea" id="RHEA-COMP:10132"/>
        <dbReference type="Rhea" id="RHEA-COMP:11367"/>
        <dbReference type="Rhea" id="RHEA-COMP:11368"/>
        <dbReference type="ChEBI" id="CHEBI:29950"/>
        <dbReference type="ChEBI" id="CHEBI:82612"/>
        <dbReference type="ChEBI" id="CHEBI:85445"/>
        <dbReference type="ChEBI" id="CHEBI:85448"/>
        <dbReference type="EC" id="2.1.1.63"/>
    </reaction>
</comment>
<dbReference type="GO" id="GO:0003700">
    <property type="term" value="F:DNA-binding transcription factor activity"/>
    <property type="evidence" value="ECO:0007669"/>
    <property type="project" value="InterPro"/>
</dbReference>
<evidence type="ECO:0000256" key="4">
    <source>
        <dbReference type="ARBA" id="ARBA00022603"/>
    </source>
</evidence>
<dbReference type="InterPro" id="IPR014048">
    <property type="entry name" value="MethylDNA_cys_MeTrfase_DNA-bd"/>
</dbReference>
<keyword evidence="5 12" id="KW-0808">Transferase</keyword>
<evidence type="ECO:0000256" key="7">
    <source>
        <dbReference type="ARBA" id="ARBA00023015"/>
    </source>
</evidence>
<keyword evidence="9" id="KW-0234">DNA repair</keyword>
<dbReference type="GO" id="GO:0003908">
    <property type="term" value="F:methylated-DNA-[protein]-cysteine S-methyltransferase activity"/>
    <property type="evidence" value="ECO:0007669"/>
    <property type="project" value="UniProtKB-EC"/>
</dbReference>
<evidence type="ECO:0000256" key="8">
    <source>
        <dbReference type="ARBA" id="ARBA00023163"/>
    </source>
</evidence>
<dbReference type="PANTHER" id="PTHR10815:SF13">
    <property type="entry name" value="METHYLATED-DNA--PROTEIN-CYSTEINE METHYLTRANSFERASE"/>
    <property type="match status" value="1"/>
</dbReference>
<evidence type="ECO:0000256" key="10">
    <source>
        <dbReference type="ARBA" id="ARBA00049348"/>
    </source>
</evidence>
<dbReference type="InterPro" id="IPR001497">
    <property type="entry name" value="MethylDNA_cys_MeTrfase_AS"/>
</dbReference>
<dbReference type="Pfam" id="PF01035">
    <property type="entry name" value="DNA_binding_1"/>
    <property type="match status" value="1"/>
</dbReference>
<dbReference type="InterPro" id="IPR009057">
    <property type="entry name" value="Homeodomain-like_sf"/>
</dbReference>
<dbReference type="FunFam" id="1.10.10.10:FF:000214">
    <property type="entry name" value="Methylated-DNA--protein-cysteine methyltransferase"/>
    <property type="match status" value="1"/>
</dbReference>
<dbReference type="GO" id="GO:0043565">
    <property type="term" value="F:sequence-specific DNA binding"/>
    <property type="evidence" value="ECO:0007669"/>
    <property type="project" value="InterPro"/>
</dbReference>
<dbReference type="EMBL" id="CP071137">
    <property type="protein sequence ID" value="QWY78436.1"/>
    <property type="molecule type" value="Genomic_DNA"/>
</dbReference>